<dbReference type="SMART" id="SM00292">
    <property type="entry name" value="BRCT"/>
    <property type="match status" value="3"/>
</dbReference>
<dbReference type="Gene3D" id="3.40.50.10190">
    <property type="entry name" value="BRCT domain"/>
    <property type="match status" value="3"/>
</dbReference>
<dbReference type="SUPFAM" id="SSF52113">
    <property type="entry name" value="BRCT domain"/>
    <property type="match status" value="3"/>
</dbReference>
<dbReference type="PANTHER" id="PTHR14625">
    <property type="entry name" value="MICROCEPHALIN"/>
    <property type="match status" value="1"/>
</dbReference>
<evidence type="ECO:0000256" key="1">
    <source>
        <dbReference type="SAM" id="MobiDB-lite"/>
    </source>
</evidence>
<protein>
    <submittedName>
        <fullName evidence="3">Microcephalin</fullName>
    </submittedName>
</protein>
<dbReference type="GO" id="GO:0000278">
    <property type="term" value="P:mitotic cell cycle"/>
    <property type="evidence" value="ECO:0007669"/>
    <property type="project" value="TreeGrafter"/>
</dbReference>
<feature type="region of interest" description="Disordered" evidence="1">
    <location>
        <begin position="237"/>
        <end position="393"/>
    </location>
</feature>
<dbReference type="Proteomes" id="UP001174909">
    <property type="component" value="Unassembled WGS sequence"/>
</dbReference>
<evidence type="ECO:0000259" key="2">
    <source>
        <dbReference type="PROSITE" id="PS50172"/>
    </source>
</evidence>
<feature type="domain" description="BRCT" evidence="2">
    <location>
        <begin position="386"/>
        <end position="477"/>
    </location>
</feature>
<name>A0AA35S9I9_GEOBA</name>
<evidence type="ECO:0000313" key="4">
    <source>
        <dbReference type="Proteomes" id="UP001174909"/>
    </source>
</evidence>
<keyword evidence="4" id="KW-1185">Reference proteome</keyword>
<dbReference type="EMBL" id="CASHTH010002087">
    <property type="protein sequence ID" value="CAI8024601.1"/>
    <property type="molecule type" value="Genomic_DNA"/>
</dbReference>
<dbReference type="InterPro" id="IPR036420">
    <property type="entry name" value="BRCT_dom_sf"/>
</dbReference>
<dbReference type="CDD" id="cd17716">
    <property type="entry name" value="BRCT_microcephalin_rpt1"/>
    <property type="match status" value="1"/>
</dbReference>
<feature type="domain" description="BRCT" evidence="2">
    <location>
        <begin position="41"/>
        <end position="133"/>
    </location>
</feature>
<proteinExistence type="predicted"/>
<evidence type="ECO:0000313" key="3">
    <source>
        <dbReference type="EMBL" id="CAI8024601.1"/>
    </source>
</evidence>
<dbReference type="CDD" id="cd17736">
    <property type="entry name" value="BRCT_microcephalin_rpt2"/>
    <property type="match status" value="1"/>
</dbReference>
<feature type="compositionally biased region" description="Basic residues" evidence="1">
    <location>
        <begin position="336"/>
        <end position="345"/>
    </location>
</feature>
<accession>A0AA35S9I9</accession>
<feature type="region of interest" description="Disordered" evidence="1">
    <location>
        <begin position="159"/>
        <end position="224"/>
    </location>
</feature>
<feature type="compositionally biased region" description="Basic residues" evidence="1">
    <location>
        <begin position="305"/>
        <end position="317"/>
    </location>
</feature>
<dbReference type="PANTHER" id="PTHR14625:SF3">
    <property type="entry name" value="MICROCEPHALIN"/>
    <property type="match status" value="1"/>
</dbReference>
<reference evidence="3" key="1">
    <citation type="submission" date="2023-03" db="EMBL/GenBank/DDBJ databases">
        <authorList>
            <person name="Steffen K."/>
            <person name="Cardenas P."/>
        </authorList>
    </citation>
    <scope>NUCLEOTIDE SEQUENCE</scope>
</reference>
<feature type="compositionally biased region" description="Basic and acidic residues" evidence="1">
    <location>
        <begin position="161"/>
        <end position="170"/>
    </location>
</feature>
<feature type="compositionally biased region" description="Acidic residues" evidence="1">
    <location>
        <begin position="194"/>
        <end position="208"/>
    </location>
</feature>
<dbReference type="InterPro" id="IPR001357">
    <property type="entry name" value="BRCT_dom"/>
</dbReference>
<dbReference type="AlphaFoldDB" id="A0AA35S9I9"/>
<dbReference type="Pfam" id="PF12738">
    <property type="entry name" value="PTCB-BRCT"/>
    <property type="match status" value="1"/>
</dbReference>
<dbReference type="InterPro" id="IPR022047">
    <property type="entry name" value="Microcephalin-like"/>
</dbReference>
<dbReference type="PROSITE" id="PS50172">
    <property type="entry name" value="BRCT"/>
    <property type="match status" value="3"/>
</dbReference>
<feature type="domain" description="BRCT" evidence="2">
    <location>
        <begin position="498"/>
        <end position="583"/>
    </location>
</feature>
<dbReference type="CDD" id="cd17751">
    <property type="entry name" value="BRCT_microcephalin_rpt3"/>
    <property type="match status" value="1"/>
</dbReference>
<feature type="compositionally biased region" description="Basic and acidic residues" evidence="1">
    <location>
        <begin position="260"/>
        <end position="271"/>
    </location>
</feature>
<feature type="compositionally biased region" description="Polar residues" evidence="1">
    <location>
        <begin position="355"/>
        <end position="370"/>
    </location>
</feature>
<organism evidence="3 4">
    <name type="scientific">Geodia barretti</name>
    <name type="common">Barrett's horny sponge</name>
    <dbReference type="NCBI Taxonomy" id="519541"/>
    <lineage>
        <taxon>Eukaryota</taxon>
        <taxon>Metazoa</taxon>
        <taxon>Porifera</taxon>
        <taxon>Demospongiae</taxon>
        <taxon>Heteroscleromorpha</taxon>
        <taxon>Tetractinellida</taxon>
        <taxon>Astrophorina</taxon>
        <taxon>Geodiidae</taxon>
        <taxon>Geodia</taxon>
    </lineage>
</organism>
<comment type="caution">
    <text evidence="3">The sequence shown here is derived from an EMBL/GenBank/DDBJ whole genome shotgun (WGS) entry which is preliminary data.</text>
</comment>
<feature type="compositionally biased region" description="Basic and acidic residues" evidence="1">
    <location>
        <begin position="178"/>
        <end position="193"/>
    </location>
</feature>
<gene>
    <name evidence="3" type="ORF">GBAR_LOCUS14289</name>
</gene>
<feature type="compositionally biased region" description="Polar residues" evidence="1">
    <location>
        <begin position="237"/>
        <end position="259"/>
    </location>
</feature>
<sequence>MAADETPLLLRQPLVNLGRSDVADDDVQESPPLSPELCTQPVPRALAGVMVYVEVRSTDSRENRSSAIASELETLGATVCPRFTKDVTHVVFKDGKPSARERAEKNRVFLVSPLWVEACKRANDWISEAKYPVITRDTADASSTPVVLGKIKRIKSMQPKPLEEEIAKSLERRRKRPSRGEGREAEKKRREIVEESSNEMEVEQDSELDLPVINLPPTTPRQPFSVAASNAEVTPFLSANNNNSADKQTNNNSKQTGKQTTEKENNSRQKEVTTSATNKDEDFQEPSSKIATKKNRVGSKVVSKSTKRAVTMKKSTKSTKSTVAAKKRAVALGKVNAKKRVKKTSGGKPTDQPDAVSTESPSAKQTTSTQGVVGSVGKKKKRRSNNSRPFTRDLPGLVMTSVSRGDQELVLSVVKKLGRFTVIDMVEDTTTHVVCGRGRRTVNVLSATVRGCWVLSLDWVCQSLEAGRWLEEEKFEMTDSFPSAKYFREEREEAGHLYRSSLFKEAGSVCVSPSTSPPALQLEMLLVAGGANVTRSMRKADVCVGCHSPREGLDEGGAVSVTEAWILDSISSHRMLSYDGYILDKPQSRETSPEL</sequence>